<organism evidence="7 8">
    <name type="scientific">Paenibacillus thiaminolyticus</name>
    <name type="common">Bacillus thiaminolyticus</name>
    <dbReference type="NCBI Taxonomy" id="49283"/>
    <lineage>
        <taxon>Bacteria</taxon>
        <taxon>Bacillati</taxon>
        <taxon>Bacillota</taxon>
        <taxon>Bacilli</taxon>
        <taxon>Bacillales</taxon>
        <taxon>Paenibacillaceae</taxon>
        <taxon>Paenibacillus</taxon>
    </lineage>
</organism>
<evidence type="ECO:0000256" key="4">
    <source>
        <dbReference type="ARBA" id="ARBA00022898"/>
    </source>
</evidence>
<dbReference type="Pfam" id="PF00282">
    <property type="entry name" value="Pyridoxal_deC"/>
    <property type="match status" value="1"/>
</dbReference>
<accession>A0ABT4FRF4</accession>
<keyword evidence="5 6" id="KW-0456">Lyase</keyword>
<dbReference type="InterPro" id="IPR015422">
    <property type="entry name" value="PyrdxlP-dep_Trfase_small"/>
</dbReference>
<dbReference type="PANTHER" id="PTHR45677">
    <property type="entry name" value="GLUTAMATE DECARBOXYLASE-RELATED"/>
    <property type="match status" value="1"/>
</dbReference>
<keyword evidence="8" id="KW-1185">Reference proteome</keyword>
<comment type="caution">
    <text evidence="7">The sequence shown here is derived from an EMBL/GenBank/DDBJ whole genome shotgun (WGS) entry which is preliminary data.</text>
</comment>
<evidence type="ECO:0000313" key="8">
    <source>
        <dbReference type="Proteomes" id="UP001209276"/>
    </source>
</evidence>
<gene>
    <name evidence="7" type="ORF">M5W83_05285</name>
</gene>
<evidence type="ECO:0000256" key="1">
    <source>
        <dbReference type="ARBA" id="ARBA00001933"/>
    </source>
</evidence>
<evidence type="ECO:0000256" key="2">
    <source>
        <dbReference type="ARBA" id="ARBA00009533"/>
    </source>
</evidence>
<dbReference type="Proteomes" id="UP001209276">
    <property type="component" value="Unassembled WGS sequence"/>
</dbReference>
<dbReference type="InterPro" id="IPR002129">
    <property type="entry name" value="PyrdxlP-dep_de-COase"/>
</dbReference>
<evidence type="ECO:0000313" key="7">
    <source>
        <dbReference type="EMBL" id="MCY9606575.1"/>
    </source>
</evidence>
<dbReference type="SUPFAM" id="SSF53383">
    <property type="entry name" value="PLP-dependent transferases"/>
    <property type="match status" value="1"/>
</dbReference>
<evidence type="ECO:0000256" key="3">
    <source>
        <dbReference type="ARBA" id="ARBA00022793"/>
    </source>
</evidence>
<dbReference type="InterPro" id="IPR021115">
    <property type="entry name" value="Pyridoxal-P_BS"/>
</dbReference>
<keyword evidence="4 6" id="KW-0663">Pyridoxal phosphate</keyword>
<keyword evidence="3" id="KW-0210">Decarboxylase</keyword>
<dbReference type="Gene3D" id="3.90.1150.170">
    <property type="match status" value="1"/>
</dbReference>
<dbReference type="InterPro" id="IPR015421">
    <property type="entry name" value="PyrdxlP-dep_Trfase_major"/>
</dbReference>
<dbReference type="Gene3D" id="3.90.1150.10">
    <property type="entry name" value="Aspartate Aminotransferase, domain 1"/>
    <property type="match status" value="1"/>
</dbReference>
<proteinExistence type="inferred from homology"/>
<dbReference type="RefSeq" id="WP_255321582.1">
    <property type="nucleotide sequence ID" value="NZ_JAMDMM010000014.1"/>
</dbReference>
<evidence type="ECO:0000256" key="6">
    <source>
        <dbReference type="RuleBase" id="RU000382"/>
    </source>
</evidence>
<protein>
    <submittedName>
        <fullName evidence="7">Pyridoxal-dependent decarboxylase</fullName>
    </submittedName>
</protein>
<dbReference type="InterPro" id="IPR015424">
    <property type="entry name" value="PyrdxlP-dep_Trfase"/>
</dbReference>
<name>A0ABT4FRF4_PANTH</name>
<dbReference type="PROSITE" id="PS00392">
    <property type="entry name" value="DDC_GAD_HDC_YDC"/>
    <property type="match status" value="1"/>
</dbReference>
<dbReference type="Gene3D" id="3.40.640.10">
    <property type="entry name" value="Type I PLP-dependent aspartate aminotransferase-like (Major domain)"/>
    <property type="match status" value="1"/>
</dbReference>
<dbReference type="PANTHER" id="PTHR45677:SF8">
    <property type="entry name" value="CYSTEINE SULFINIC ACID DECARBOXYLASE"/>
    <property type="match status" value="1"/>
</dbReference>
<reference evidence="7 8" key="1">
    <citation type="submission" date="2022-05" db="EMBL/GenBank/DDBJ databases">
        <title>Genome Sequencing of Bee-Associated Microbes.</title>
        <authorList>
            <person name="Dunlap C."/>
        </authorList>
    </citation>
    <scope>NUCLEOTIDE SEQUENCE [LARGE SCALE GENOMIC DNA]</scope>
    <source>
        <strain evidence="7 8">NRRL B-14613</strain>
    </source>
</reference>
<evidence type="ECO:0000256" key="5">
    <source>
        <dbReference type="ARBA" id="ARBA00023239"/>
    </source>
</evidence>
<comment type="similarity">
    <text evidence="2 6">Belongs to the group II decarboxylase family.</text>
</comment>
<sequence>MSVYSEAAGIQFHNVKGMHYGMAKNFNLDLDREERMHIGEYLLERINDYMGNIREIRVSPELDVDAIVQFAQRISFDHPVGAQEAIDHIVEGLTQFQVHTPHPRYFGLYNPRPNYMGIMADTLTAAFNPQLAAWTHAPAAVEIENYVLKEIAAKFGYSAETADGTFTTGGAEANLTAVLTALIHHFPSYAKEGLRALKAQPVMYASAESHHSLVKAARSCGLGTDSLRIIPVDSGLRMDVRALEQQIAADRAAGYAPFLIIGTGGTTGAGAIDPISALGDVAEDERLWLHVDAAYGGACVFAPELLEQLRDIRRADSLTFDAHKWMSVPMGAGMYLTRHRDVLHQAFSITADYMPKEGAGLDRVDPFTHSIQWSRRFIGLKLYLSLATAGWDGYSRVIRHQVAMGDRLRQELARSNWTVVNDTVLPVVCFTDIRVPAESRSEFVSFICQEVLRSGQAWISIYEMNQELALRACITNYETTEEDIIALVELLNSARAKMKN</sequence>
<dbReference type="EMBL" id="JAMDMM010000014">
    <property type="protein sequence ID" value="MCY9606575.1"/>
    <property type="molecule type" value="Genomic_DNA"/>
</dbReference>
<comment type="cofactor">
    <cofactor evidence="1 6">
        <name>pyridoxal 5'-phosphate</name>
        <dbReference type="ChEBI" id="CHEBI:597326"/>
    </cofactor>
</comment>